<proteinExistence type="inferred from homology"/>
<dbReference type="Proteomes" id="UP001163739">
    <property type="component" value="Chromosome"/>
</dbReference>
<dbReference type="Gene3D" id="1.10.10.10">
    <property type="entry name" value="Winged helix-like DNA-binding domain superfamily/Winged helix DNA-binding domain"/>
    <property type="match status" value="1"/>
</dbReference>
<keyword evidence="3" id="KW-0238">DNA-binding</keyword>
<dbReference type="InterPro" id="IPR000847">
    <property type="entry name" value="LysR_HTH_N"/>
</dbReference>
<dbReference type="Gene3D" id="3.40.190.290">
    <property type="match status" value="1"/>
</dbReference>
<dbReference type="SUPFAM" id="SSF46785">
    <property type="entry name" value="Winged helix' DNA-binding domain"/>
    <property type="match status" value="1"/>
</dbReference>
<protein>
    <submittedName>
        <fullName evidence="6">LysR family transcriptional regulator</fullName>
    </submittedName>
</protein>
<dbReference type="InterPro" id="IPR050950">
    <property type="entry name" value="HTH-type_LysR_regulators"/>
</dbReference>
<gene>
    <name evidence="6" type="ORF">NKI27_08970</name>
</gene>
<dbReference type="PANTHER" id="PTHR30419:SF8">
    <property type="entry name" value="NITROGEN ASSIMILATION TRANSCRIPTIONAL ACTIVATOR-RELATED"/>
    <property type="match status" value="1"/>
</dbReference>
<sequence length="296" mass="32678">MDIDSLSAFVHIVEAGSFSKAADAISVTQPAISKRISTLEDTLNCKLFERGQRSIRLTKEGEELLPRATSILREVQSAKQSILNISTSISGQLTVVASHHIGLHRLPFVIKPFLQAYPSVDLKLLFMESEKAFEALDHNHADIGFITVTPGASPNYVEHLIWDDPMSIVCSPDHELAKSQKTSIEKLAKANAILPSKATLTYQIIEALFARKHLKLNATIPTNYLETIKMMVSVGLGWSVLPNTMIDEHLTVLSTPEYNPSRTLGAVTHKRKTMSNAAKALIEQAKQVWGNDIPPY</sequence>
<keyword evidence="7" id="KW-1185">Reference proteome</keyword>
<evidence type="ECO:0000313" key="6">
    <source>
        <dbReference type="EMBL" id="UZE97848.1"/>
    </source>
</evidence>
<dbReference type="PRINTS" id="PR00039">
    <property type="entry name" value="HTHLYSR"/>
</dbReference>
<dbReference type="InterPro" id="IPR036390">
    <property type="entry name" value="WH_DNA-bd_sf"/>
</dbReference>
<reference evidence="6" key="1">
    <citation type="submission" date="2022-06" db="EMBL/GenBank/DDBJ databases">
        <title>Alkalimarinus sp. nov., isolated from gut of a Alitta virens.</title>
        <authorList>
            <person name="Yang A.I."/>
            <person name="Shin N.-R."/>
        </authorList>
    </citation>
    <scope>NUCLEOTIDE SEQUENCE</scope>
    <source>
        <strain evidence="6">A2M4</strain>
    </source>
</reference>
<feature type="domain" description="HTH lysR-type" evidence="5">
    <location>
        <begin position="1"/>
        <end position="58"/>
    </location>
</feature>
<dbReference type="PROSITE" id="PS50931">
    <property type="entry name" value="HTH_LYSR"/>
    <property type="match status" value="1"/>
</dbReference>
<evidence type="ECO:0000313" key="7">
    <source>
        <dbReference type="Proteomes" id="UP001163739"/>
    </source>
</evidence>
<keyword evidence="4" id="KW-0804">Transcription</keyword>
<dbReference type="EMBL" id="CP100390">
    <property type="protein sequence ID" value="UZE97848.1"/>
    <property type="molecule type" value="Genomic_DNA"/>
</dbReference>
<keyword evidence="2" id="KW-0805">Transcription regulation</keyword>
<name>A0ABY6N6W4_9ALTE</name>
<comment type="similarity">
    <text evidence="1">Belongs to the LysR transcriptional regulatory family.</text>
</comment>
<evidence type="ECO:0000256" key="2">
    <source>
        <dbReference type="ARBA" id="ARBA00023015"/>
    </source>
</evidence>
<dbReference type="CDD" id="cd05466">
    <property type="entry name" value="PBP2_LTTR_substrate"/>
    <property type="match status" value="1"/>
</dbReference>
<dbReference type="Pfam" id="PF03466">
    <property type="entry name" value="LysR_substrate"/>
    <property type="match status" value="1"/>
</dbReference>
<organism evidence="6 7">
    <name type="scientific">Alkalimarinus alittae</name>
    <dbReference type="NCBI Taxonomy" id="2961619"/>
    <lineage>
        <taxon>Bacteria</taxon>
        <taxon>Pseudomonadati</taxon>
        <taxon>Pseudomonadota</taxon>
        <taxon>Gammaproteobacteria</taxon>
        <taxon>Alteromonadales</taxon>
        <taxon>Alteromonadaceae</taxon>
        <taxon>Alkalimarinus</taxon>
    </lineage>
</organism>
<dbReference type="RefSeq" id="WP_265049322.1">
    <property type="nucleotide sequence ID" value="NZ_CP100390.1"/>
</dbReference>
<evidence type="ECO:0000256" key="4">
    <source>
        <dbReference type="ARBA" id="ARBA00023163"/>
    </source>
</evidence>
<dbReference type="InterPro" id="IPR036388">
    <property type="entry name" value="WH-like_DNA-bd_sf"/>
</dbReference>
<dbReference type="Pfam" id="PF00126">
    <property type="entry name" value="HTH_1"/>
    <property type="match status" value="1"/>
</dbReference>
<dbReference type="PANTHER" id="PTHR30419">
    <property type="entry name" value="HTH-TYPE TRANSCRIPTIONAL REGULATOR YBHD"/>
    <property type="match status" value="1"/>
</dbReference>
<evidence type="ECO:0000256" key="3">
    <source>
        <dbReference type="ARBA" id="ARBA00023125"/>
    </source>
</evidence>
<dbReference type="SUPFAM" id="SSF53850">
    <property type="entry name" value="Periplasmic binding protein-like II"/>
    <property type="match status" value="1"/>
</dbReference>
<dbReference type="InterPro" id="IPR005119">
    <property type="entry name" value="LysR_subst-bd"/>
</dbReference>
<evidence type="ECO:0000256" key="1">
    <source>
        <dbReference type="ARBA" id="ARBA00009437"/>
    </source>
</evidence>
<evidence type="ECO:0000259" key="5">
    <source>
        <dbReference type="PROSITE" id="PS50931"/>
    </source>
</evidence>
<accession>A0ABY6N6W4</accession>